<dbReference type="EMBL" id="JAOVZB010000005">
    <property type="protein sequence ID" value="MCV2403553.1"/>
    <property type="molecule type" value="Genomic_DNA"/>
</dbReference>
<gene>
    <name evidence="2" type="ORF">OFY17_11785</name>
</gene>
<feature type="compositionally biased region" description="Polar residues" evidence="1">
    <location>
        <begin position="64"/>
        <end position="73"/>
    </location>
</feature>
<comment type="caution">
    <text evidence="2">The sequence shown here is derived from an EMBL/GenBank/DDBJ whole genome shotgun (WGS) entry which is preliminary data.</text>
</comment>
<protein>
    <submittedName>
        <fullName evidence="2">Uncharacterized protein</fullName>
    </submittedName>
</protein>
<reference evidence="2 3" key="1">
    <citation type="submission" date="2022-10" db="EMBL/GenBank/DDBJ databases">
        <title>Marinomonas transparenta sp. nov. and Marinomonas sargassi sp. nov., isolated from marine alga (Sargassum natans (L.) Gaillon).</title>
        <authorList>
            <person name="Wang Y."/>
        </authorList>
    </citation>
    <scope>NUCLEOTIDE SEQUENCE [LARGE SCALE GENOMIC DNA]</scope>
    <source>
        <strain evidence="2 3">C2222</strain>
    </source>
</reference>
<evidence type="ECO:0000256" key="1">
    <source>
        <dbReference type="SAM" id="MobiDB-lite"/>
    </source>
</evidence>
<dbReference type="RefSeq" id="WP_263530932.1">
    <property type="nucleotide sequence ID" value="NZ_JAOVZB010000005.1"/>
</dbReference>
<sequence length="360" mass="38616">MAFSDKNSQVSIGITKAVISGFLFFCYVTANAAGLSLDELMGTTSPENSKVQESSPALAPSPQPTKAGSSIKQNKGLSLDGIFEARDSLLLTQNKARLASDEKRLSKRCSCVSSNCYNNFNNSSRLNQANVKEAAKDASRQLTQQVSQVCQAWANNRSQDYPDSAAVERQFEVTKKVNTTLNKIDETANTLFDELASSDKQIRNQIAAQKSKASSFDWGKAIAMGMGAVAGGIGKLDIESQTKILQSIVKDSFDSGGGMSNLQSTVGNLNADLAAINKTTASNSTSGSSSRNSNKSFVINEQYQYSCPHGGTHTAPIQSYSMACGNAMKRYAKVAGCNLIDEMEVAQQSYYSACSSEMYQ</sequence>
<keyword evidence="3" id="KW-1185">Reference proteome</keyword>
<dbReference type="Proteomes" id="UP001209713">
    <property type="component" value="Unassembled WGS sequence"/>
</dbReference>
<proteinExistence type="predicted"/>
<evidence type="ECO:0000313" key="2">
    <source>
        <dbReference type="EMBL" id="MCV2403553.1"/>
    </source>
</evidence>
<name>A0ABT2YUI2_9GAMM</name>
<feature type="region of interest" description="Disordered" evidence="1">
    <location>
        <begin position="44"/>
        <end position="73"/>
    </location>
</feature>
<organism evidence="2 3">
    <name type="scientific">Marinomonas sargassi</name>
    <dbReference type="NCBI Taxonomy" id="2984494"/>
    <lineage>
        <taxon>Bacteria</taxon>
        <taxon>Pseudomonadati</taxon>
        <taxon>Pseudomonadota</taxon>
        <taxon>Gammaproteobacteria</taxon>
        <taxon>Oceanospirillales</taxon>
        <taxon>Oceanospirillaceae</taxon>
        <taxon>Marinomonas</taxon>
    </lineage>
</organism>
<accession>A0ABT2YUI2</accession>
<evidence type="ECO:0000313" key="3">
    <source>
        <dbReference type="Proteomes" id="UP001209713"/>
    </source>
</evidence>
<feature type="compositionally biased region" description="Polar residues" evidence="1">
    <location>
        <begin position="44"/>
        <end position="55"/>
    </location>
</feature>